<dbReference type="STRING" id="1720063.SAMN05216217_10425"/>
<dbReference type="PANTHER" id="PTHR42637">
    <property type="entry name" value="TRNA-(MS[2]IO[6]A)-HYDROXYLASE"/>
    <property type="match status" value="1"/>
</dbReference>
<dbReference type="Pfam" id="PF06175">
    <property type="entry name" value="MiaE"/>
    <property type="match status" value="1"/>
</dbReference>
<dbReference type="CDD" id="cd07910">
    <property type="entry name" value="MiaE"/>
    <property type="match status" value="1"/>
</dbReference>
<gene>
    <name evidence="1" type="ORF">SAMN05216217_10425</name>
</gene>
<organism evidence="1 2">
    <name type="scientific">Halopseudomonas yangmingensis</name>
    <dbReference type="NCBI Taxonomy" id="1720063"/>
    <lineage>
        <taxon>Bacteria</taxon>
        <taxon>Pseudomonadati</taxon>
        <taxon>Pseudomonadota</taxon>
        <taxon>Gammaproteobacteria</taxon>
        <taxon>Pseudomonadales</taxon>
        <taxon>Pseudomonadaceae</taxon>
        <taxon>Halopseudomonas</taxon>
    </lineage>
</organism>
<dbReference type="GO" id="GO:0006400">
    <property type="term" value="P:tRNA modification"/>
    <property type="evidence" value="ECO:0007669"/>
    <property type="project" value="InterPro"/>
</dbReference>
<accession>A0A1I4Q8R8</accession>
<dbReference type="SUPFAM" id="SSF47240">
    <property type="entry name" value="Ferritin-like"/>
    <property type="match status" value="1"/>
</dbReference>
<dbReference type="PANTHER" id="PTHR42637:SF1">
    <property type="entry name" value="TRNA 2-(METHYLSULFANYL)-N(6)-ISOPENTENYLADENOSINE(37) HYDROXYLASE"/>
    <property type="match status" value="1"/>
</dbReference>
<proteinExistence type="predicted"/>
<evidence type="ECO:0000313" key="2">
    <source>
        <dbReference type="Proteomes" id="UP000243629"/>
    </source>
</evidence>
<dbReference type="InterPro" id="IPR009078">
    <property type="entry name" value="Ferritin-like_SF"/>
</dbReference>
<dbReference type="EMBL" id="FOUI01000004">
    <property type="protein sequence ID" value="SFM36491.1"/>
    <property type="molecule type" value="Genomic_DNA"/>
</dbReference>
<protein>
    <submittedName>
        <fullName evidence="1">tRNA-(Ms[2]io[6]A)-hydroxylase</fullName>
    </submittedName>
</protein>
<dbReference type="Gene3D" id="1.20.1260.10">
    <property type="match status" value="1"/>
</dbReference>
<dbReference type="Proteomes" id="UP000243629">
    <property type="component" value="Unassembled WGS sequence"/>
</dbReference>
<evidence type="ECO:0000313" key="1">
    <source>
        <dbReference type="EMBL" id="SFM36491.1"/>
    </source>
</evidence>
<keyword evidence="2" id="KW-1185">Reference proteome</keyword>
<dbReference type="InterPro" id="IPR010386">
    <property type="entry name" value="tRNA-Hydrxlase_MiaE"/>
</dbReference>
<sequence>MTLPDTLLSFLAAPTPNAWVVRALKHPEELLIDHANCEKKAAATAVNLLFRYAGHAELLDKMSRLAREELRHFEQVLALMKKRGVEYRSLSASLYAGRLHQHVRQQEPGRLIDTLIIGAFIEARSCERFAMIAPHLDDELGSFYRSLLKSEARHFEDYLKLARQYSPDPIDQRIAFFAEQEALAIHVDDPQFRFHSGAPAELAQVTA</sequence>
<dbReference type="GO" id="GO:0045301">
    <property type="term" value="F:tRNA 2-(methylsulfanyl)-N(6)-isopentenyladenosine(37) hydroxylase activity"/>
    <property type="evidence" value="ECO:0007669"/>
    <property type="project" value="InterPro"/>
</dbReference>
<dbReference type="PIRSF" id="PIRSF020736">
    <property type="entry name" value="MiaE"/>
    <property type="match status" value="1"/>
</dbReference>
<dbReference type="AlphaFoldDB" id="A0A1I4Q8R8"/>
<dbReference type="OrthoDB" id="9802518at2"/>
<dbReference type="InterPro" id="IPR012347">
    <property type="entry name" value="Ferritin-like"/>
</dbReference>
<name>A0A1I4Q8R8_9GAMM</name>
<reference evidence="2" key="1">
    <citation type="submission" date="2016-10" db="EMBL/GenBank/DDBJ databases">
        <authorList>
            <person name="Varghese N."/>
            <person name="Submissions S."/>
        </authorList>
    </citation>
    <scope>NUCLEOTIDE SEQUENCE [LARGE SCALE GENOMIC DNA]</scope>
    <source>
        <strain evidence="2">DSM 24213</strain>
    </source>
</reference>
<dbReference type="RefSeq" id="WP_093473728.1">
    <property type="nucleotide sequence ID" value="NZ_FOUI01000004.1"/>
</dbReference>